<feature type="transmembrane region" description="Helical" evidence="6">
    <location>
        <begin position="159"/>
        <end position="179"/>
    </location>
</feature>
<comment type="subcellular location">
    <subcellularLocation>
        <location evidence="1">Cell membrane</location>
        <topology evidence="1">Multi-pass membrane protein</topology>
    </subcellularLocation>
</comment>
<dbReference type="EMBL" id="CAFBOZ010000255">
    <property type="protein sequence ID" value="CAB5018474.1"/>
    <property type="molecule type" value="Genomic_DNA"/>
</dbReference>
<organism evidence="8">
    <name type="scientific">freshwater metagenome</name>
    <dbReference type="NCBI Taxonomy" id="449393"/>
    <lineage>
        <taxon>unclassified sequences</taxon>
        <taxon>metagenomes</taxon>
        <taxon>ecological metagenomes</taxon>
    </lineage>
</organism>
<feature type="transmembrane region" description="Helical" evidence="6">
    <location>
        <begin position="37"/>
        <end position="54"/>
    </location>
</feature>
<reference evidence="8" key="1">
    <citation type="submission" date="2020-05" db="EMBL/GenBank/DDBJ databases">
        <authorList>
            <person name="Chiriac C."/>
            <person name="Salcher M."/>
            <person name="Ghai R."/>
            <person name="Kavagutti S V."/>
        </authorList>
    </citation>
    <scope>NUCLEOTIDE SEQUENCE</scope>
</reference>
<dbReference type="AlphaFoldDB" id="A0A6J7QWH8"/>
<evidence type="ECO:0000256" key="6">
    <source>
        <dbReference type="SAM" id="Phobius"/>
    </source>
</evidence>
<keyword evidence="5 6" id="KW-0472">Membrane</keyword>
<dbReference type="PANTHER" id="PTHR30509">
    <property type="entry name" value="P-HYDROXYBENZOIC ACID EFFLUX PUMP SUBUNIT-RELATED"/>
    <property type="match status" value="1"/>
</dbReference>
<accession>A0A6J7QWH8</accession>
<name>A0A6J7QWH8_9ZZZZ</name>
<feature type="transmembrane region" description="Helical" evidence="6">
    <location>
        <begin position="285"/>
        <end position="302"/>
    </location>
</feature>
<feature type="transmembrane region" description="Helical" evidence="6">
    <location>
        <begin position="133"/>
        <end position="153"/>
    </location>
</feature>
<evidence type="ECO:0000313" key="8">
    <source>
        <dbReference type="EMBL" id="CAB5018474.1"/>
    </source>
</evidence>
<evidence type="ECO:0000256" key="3">
    <source>
        <dbReference type="ARBA" id="ARBA00022692"/>
    </source>
</evidence>
<keyword evidence="4 6" id="KW-1133">Transmembrane helix</keyword>
<keyword evidence="3 6" id="KW-0812">Transmembrane</keyword>
<feature type="transmembrane region" description="Helical" evidence="6">
    <location>
        <begin position="257"/>
        <end position="278"/>
    </location>
</feature>
<evidence type="ECO:0000256" key="4">
    <source>
        <dbReference type="ARBA" id="ARBA00022989"/>
    </source>
</evidence>
<dbReference type="InterPro" id="IPR049453">
    <property type="entry name" value="Memb_transporter_dom"/>
</dbReference>
<evidence type="ECO:0000256" key="2">
    <source>
        <dbReference type="ARBA" id="ARBA00022475"/>
    </source>
</evidence>
<dbReference type="GO" id="GO:0005886">
    <property type="term" value="C:plasma membrane"/>
    <property type="evidence" value="ECO:0007669"/>
    <property type="project" value="UniProtKB-SubCell"/>
</dbReference>
<feature type="domain" description="Integral membrane bound transporter" evidence="7">
    <location>
        <begin position="222"/>
        <end position="348"/>
    </location>
</feature>
<gene>
    <name evidence="8" type="ORF">UFOPK3992_01571</name>
</gene>
<feature type="transmembrane region" description="Helical" evidence="6">
    <location>
        <begin position="336"/>
        <end position="353"/>
    </location>
</feature>
<keyword evidence="2" id="KW-1003">Cell membrane</keyword>
<feature type="transmembrane region" description="Helical" evidence="6">
    <location>
        <begin position="308"/>
        <end position="324"/>
    </location>
</feature>
<evidence type="ECO:0000256" key="1">
    <source>
        <dbReference type="ARBA" id="ARBA00004651"/>
    </source>
</evidence>
<proteinExistence type="predicted"/>
<dbReference type="Pfam" id="PF13515">
    <property type="entry name" value="FUSC_2"/>
    <property type="match status" value="1"/>
</dbReference>
<evidence type="ECO:0000259" key="7">
    <source>
        <dbReference type="Pfam" id="PF13515"/>
    </source>
</evidence>
<sequence>MTRLDVRGHLRHTLVGTGGVFRDSIALDRGKVMVWQAVYRGAVVTGLVAGAIALGVPENALGLGAGALFVALAGEFQPIGRRWRLMLWTLLWSMLGAYLGGLVSHYALLGVAVAAVVALVCGFVGVAGPGAGIAGLLTLVIFTVFCGIPENPVDALNTALLMGLGGLVQFVAIVVPVMLRNRSVVLSGGEQPVPLLRRLRPHLRLDDLMLRHGIRLAVAIAIATSLGEVSRLPNQYWIPMTVAWMSRPDAAGTVTRVTGRIIGTVLGVLLSIVLLDLAGRQPQPYAFAAIVGVGTVIALVFIWAEYPLAVMGVTVLVIALLALLGESADQSALPRVVDTLVAAVITVACTFLLRPRRG</sequence>
<protein>
    <submittedName>
        <fullName evidence="8">Unannotated protein</fullName>
    </submittedName>
</protein>
<evidence type="ECO:0000256" key="5">
    <source>
        <dbReference type="ARBA" id="ARBA00023136"/>
    </source>
</evidence>
<dbReference type="PANTHER" id="PTHR30509:SF8">
    <property type="entry name" value="INNER MEMBRANE PROTEIN YCCS"/>
    <property type="match status" value="1"/>
</dbReference>